<evidence type="ECO:0000256" key="1">
    <source>
        <dbReference type="ARBA" id="ARBA00013134"/>
    </source>
</evidence>
<feature type="region of interest" description="Disordered" evidence="3">
    <location>
        <begin position="1"/>
        <end position="199"/>
    </location>
</feature>
<dbReference type="SUPFAM" id="SSF52317">
    <property type="entry name" value="Class I glutamine amidotransferase-like"/>
    <property type="match status" value="1"/>
</dbReference>
<feature type="compositionally biased region" description="Low complexity" evidence="3">
    <location>
        <begin position="1"/>
        <end position="15"/>
    </location>
</feature>
<comment type="catalytic activity">
    <reaction evidence="2">
        <text>methylglyoxal + H2O = (R)-lactate + H(+)</text>
        <dbReference type="Rhea" id="RHEA:27754"/>
        <dbReference type="ChEBI" id="CHEBI:15377"/>
        <dbReference type="ChEBI" id="CHEBI:15378"/>
        <dbReference type="ChEBI" id="CHEBI:16004"/>
        <dbReference type="ChEBI" id="CHEBI:17158"/>
        <dbReference type="EC" id="4.2.1.130"/>
    </reaction>
</comment>
<dbReference type="Pfam" id="PF01965">
    <property type="entry name" value="DJ-1_PfpI"/>
    <property type="match status" value="1"/>
</dbReference>
<dbReference type="EMBL" id="MCGR01000021">
    <property type="protein sequence ID" value="ORY82388.1"/>
    <property type="molecule type" value="Genomic_DNA"/>
</dbReference>
<feature type="compositionally biased region" description="Polar residues" evidence="3">
    <location>
        <begin position="171"/>
        <end position="188"/>
    </location>
</feature>
<feature type="domain" description="DJ-1/PfpI" evidence="4">
    <location>
        <begin position="248"/>
        <end position="420"/>
    </location>
</feature>
<dbReference type="GO" id="GO:0016740">
    <property type="term" value="F:transferase activity"/>
    <property type="evidence" value="ECO:0007669"/>
    <property type="project" value="UniProtKB-KW"/>
</dbReference>
<evidence type="ECO:0000256" key="3">
    <source>
        <dbReference type="SAM" id="MobiDB-lite"/>
    </source>
</evidence>
<protein>
    <recommendedName>
        <fullName evidence="1">D-lactate dehydratase</fullName>
        <ecNumber evidence="1">4.2.1.130</ecNumber>
    </recommendedName>
</protein>
<dbReference type="GO" id="GO:1903189">
    <property type="term" value="P:glyoxal metabolic process"/>
    <property type="evidence" value="ECO:0007669"/>
    <property type="project" value="TreeGrafter"/>
</dbReference>
<evidence type="ECO:0000259" key="4">
    <source>
        <dbReference type="Pfam" id="PF01965"/>
    </source>
</evidence>
<feature type="compositionally biased region" description="Pro residues" evidence="3">
    <location>
        <begin position="74"/>
        <end position="85"/>
    </location>
</feature>
<dbReference type="AlphaFoldDB" id="A0A1Y2FEL1"/>
<comment type="caution">
    <text evidence="5">The sequence shown here is derived from an EMBL/GenBank/DDBJ whole genome shotgun (WGS) entry which is preliminary data.</text>
</comment>
<reference evidence="5 6" key="1">
    <citation type="submission" date="2016-07" db="EMBL/GenBank/DDBJ databases">
        <title>Pervasive Adenine N6-methylation of Active Genes in Fungi.</title>
        <authorList>
            <consortium name="DOE Joint Genome Institute"/>
            <person name="Mondo S.J."/>
            <person name="Dannebaum R.O."/>
            <person name="Kuo R.C."/>
            <person name="Labutti K."/>
            <person name="Haridas S."/>
            <person name="Kuo A."/>
            <person name="Salamov A."/>
            <person name="Ahrendt S.R."/>
            <person name="Lipzen A."/>
            <person name="Sullivan W."/>
            <person name="Andreopoulos W.B."/>
            <person name="Clum A."/>
            <person name="Lindquist E."/>
            <person name="Daum C."/>
            <person name="Ramamoorthy G.K."/>
            <person name="Gryganskyi A."/>
            <person name="Culley D."/>
            <person name="Magnuson J.K."/>
            <person name="James T.Y."/>
            <person name="O'Malley M.A."/>
            <person name="Stajich J.E."/>
            <person name="Spatafora J.W."/>
            <person name="Visel A."/>
            <person name="Grigoriev I.V."/>
        </authorList>
    </citation>
    <scope>NUCLEOTIDE SEQUENCE [LARGE SCALE GENOMIC DNA]</scope>
    <source>
        <strain evidence="5 6">62-1032</strain>
    </source>
</reference>
<dbReference type="STRING" id="106004.A0A1Y2FEL1"/>
<evidence type="ECO:0000256" key="2">
    <source>
        <dbReference type="ARBA" id="ARBA00048082"/>
    </source>
</evidence>
<dbReference type="Proteomes" id="UP000193467">
    <property type="component" value="Unassembled WGS sequence"/>
</dbReference>
<dbReference type="CDD" id="cd03135">
    <property type="entry name" value="GATase1_DJ-1"/>
    <property type="match status" value="1"/>
</dbReference>
<dbReference type="GO" id="GO:0005739">
    <property type="term" value="C:mitochondrion"/>
    <property type="evidence" value="ECO:0007669"/>
    <property type="project" value="TreeGrafter"/>
</dbReference>
<evidence type="ECO:0000313" key="5">
    <source>
        <dbReference type="EMBL" id="ORY82388.1"/>
    </source>
</evidence>
<dbReference type="NCBIfam" id="TIGR01383">
    <property type="entry name" value="not_thiJ"/>
    <property type="match status" value="1"/>
</dbReference>
<dbReference type="InParanoid" id="A0A1Y2FEL1"/>
<keyword evidence="6" id="KW-1185">Reference proteome</keyword>
<dbReference type="InterPro" id="IPR050325">
    <property type="entry name" value="Prot/Nucl_acid_deglycase"/>
</dbReference>
<dbReference type="PANTHER" id="PTHR48094:SF12">
    <property type="entry name" value="PARKINSON DISEASE PROTEIN 7 HOMOLOG"/>
    <property type="match status" value="1"/>
</dbReference>
<organism evidence="5 6">
    <name type="scientific">Leucosporidium creatinivorum</name>
    <dbReference type="NCBI Taxonomy" id="106004"/>
    <lineage>
        <taxon>Eukaryota</taxon>
        <taxon>Fungi</taxon>
        <taxon>Dikarya</taxon>
        <taxon>Basidiomycota</taxon>
        <taxon>Pucciniomycotina</taxon>
        <taxon>Microbotryomycetes</taxon>
        <taxon>Leucosporidiales</taxon>
        <taxon>Leucosporidium</taxon>
    </lineage>
</organism>
<proteinExistence type="predicted"/>
<gene>
    <name evidence="5" type="ORF">BCR35DRAFT_278717</name>
</gene>
<keyword evidence="5" id="KW-0315">Glutamine amidotransferase</keyword>
<dbReference type="Gene3D" id="3.40.50.880">
    <property type="match status" value="1"/>
</dbReference>
<dbReference type="GO" id="GO:0005634">
    <property type="term" value="C:nucleus"/>
    <property type="evidence" value="ECO:0007669"/>
    <property type="project" value="TreeGrafter"/>
</dbReference>
<dbReference type="InterPro" id="IPR029062">
    <property type="entry name" value="Class_I_gatase-like"/>
</dbReference>
<dbReference type="InterPro" id="IPR002818">
    <property type="entry name" value="DJ-1/PfpI"/>
</dbReference>
<sequence length="438" mass="46949">MSYSPSKESPPLSSPRTEGTFKRLVRTLSRSRSTREKRDEPNVATLSPGRELPPRTSSKSRNGGISPGAALSTSPPPDSYFPKPPRATLLDSEANGRARHQDSIGARASDVGEVTPGQSAPGVSFAPSNDNVRVRTKEELEGWNPAPRRTQSQRAPRGPPVSSENRKVSNGGLNRSRAGSASVKNSDGSEAGALKNDSAAVGEVRRGVQLEDKPLSRKTSVKRAASAMRKAAEKAFTFEPLAKEEGEKRVLILMADGSEEMETVIIYDILVRASLHPTLVSVSPQFSPSQSLPYVTLSRGAKMMADTEFETLKPQHKDDFDALIIPGGAKGAERLSQDPDVQALIRAFFEQGKLIGMICAGSLAAKTSGIALGQRLTSHPSVKGDLEKHYRYSEDRVVVSGNLVTSRGPGTAMEWALTIVGILGGQAKREEVEGPMCL</sequence>
<dbReference type="InterPro" id="IPR006287">
    <property type="entry name" value="DJ-1"/>
</dbReference>
<dbReference type="GO" id="GO:0019172">
    <property type="term" value="F:glyoxalase III activity"/>
    <property type="evidence" value="ECO:0007669"/>
    <property type="project" value="UniProtKB-EC"/>
</dbReference>
<evidence type="ECO:0000313" key="6">
    <source>
        <dbReference type="Proteomes" id="UP000193467"/>
    </source>
</evidence>
<keyword evidence="5" id="KW-0808">Transferase</keyword>
<name>A0A1Y2FEL1_9BASI</name>
<dbReference type="EC" id="4.2.1.130" evidence="1"/>
<dbReference type="PANTHER" id="PTHR48094">
    <property type="entry name" value="PROTEIN/NUCLEIC ACID DEGLYCASE DJ-1-RELATED"/>
    <property type="match status" value="1"/>
</dbReference>
<dbReference type="OrthoDB" id="543156at2759"/>
<dbReference type="GO" id="GO:0006979">
    <property type="term" value="P:response to oxidative stress"/>
    <property type="evidence" value="ECO:0007669"/>
    <property type="project" value="TreeGrafter"/>
</dbReference>
<accession>A0A1Y2FEL1</accession>